<protein>
    <recommendedName>
        <fullName evidence="2">DUF2817 domain-containing protein</fullName>
    </recommendedName>
</protein>
<dbReference type="AlphaFoldDB" id="A0A679JAN5"/>
<dbReference type="Gene3D" id="3.40.630.10">
    <property type="entry name" value="Zn peptidases"/>
    <property type="match status" value="1"/>
</dbReference>
<dbReference type="InterPro" id="IPR021259">
    <property type="entry name" value="DUF2817"/>
</dbReference>
<proteinExistence type="predicted"/>
<dbReference type="Pfam" id="PF10994">
    <property type="entry name" value="DUF2817"/>
    <property type="match status" value="1"/>
</dbReference>
<gene>
    <name evidence="1" type="ORF">VVAX_02088</name>
</gene>
<dbReference type="CDD" id="cd06233">
    <property type="entry name" value="M14-like"/>
    <property type="match status" value="1"/>
</dbReference>
<organism evidence="1">
    <name type="scientific">Variovorax paradoxus</name>
    <dbReference type="NCBI Taxonomy" id="34073"/>
    <lineage>
        <taxon>Bacteria</taxon>
        <taxon>Pseudomonadati</taxon>
        <taxon>Pseudomonadota</taxon>
        <taxon>Betaproteobacteria</taxon>
        <taxon>Burkholderiales</taxon>
        <taxon>Comamonadaceae</taxon>
        <taxon>Variovorax</taxon>
    </lineage>
</organism>
<accession>A0A679JAN5</accession>
<dbReference type="SUPFAM" id="SSF53187">
    <property type="entry name" value="Zn-dependent exopeptidases"/>
    <property type="match status" value="1"/>
</dbReference>
<evidence type="ECO:0008006" key="2">
    <source>
        <dbReference type="Google" id="ProtNLM"/>
    </source>
</evidence>
<evidence type="ECO:0000313" key="1">
    <source>
        <dbReference type="EMBL" id="CAA2103101.1"/>
    </source>
</evidence>
<sequence length="370" mass="40028">MQSRTLLNHTPVRDCFSQDYAEARARFVAAARRAGAQLEHHVQVDLAGAQGETLSTDVALIGAAEATSLLILSSGVHGVEGFCGSGCQVALLRDDALLALARQRRVALLLIHAVNPFGFSHLRRTNEHNVDLNRNFIDFARPTRNPAYAGLHDLMLPAQWPPSADNAQAIASYIAMHGEAAFHEAVTTGQSEFADGLFYSGTAPSWSNEMLRAVLRAHGAGRRRIAWIDVHTGLGRCGHGEKIHAGLPGTFDNLRLARSIWGADVVAAWAGDSASRQVVGHAVGAVFGECPQAESVGIALEYGTRKTSILDMLRPDQWLHRYPGTASAEQQAAIKRELRNAFYVDDDEWRGMVSGQCRTALLQACLALGH</sequence>
<name>A0A679JAN5_VARPD</name>
<reference evidence="1" key="1">
    <citation type="submission" date="2019-12" db="EMBL/GenBank/DDBJ databases">
        <authorList>
            <person name="Cremers G."/>
        </authorList>
    </citation>
    <scope>NUCLEOTIDE SEQUENCE</scope>
    <source>
        <strain evidence="1">Vvax</strain>
    </source>
</reference>
<dbReference type="RefSeq" id="WP_339089771.1">
    <property type="nucleotide sequence ID" value="NZ_LR743507.1"/>
</dbReference>
<dbReference type="EMBL" id="LR743507">
    <property type="protein sequence ID" value="CAA2103101.1"/>
    <property type="molecule type" value="Genomic_DNA"/>
</dbReference>